<dbReference type="RefSeq" id="XP_058329267.1">
    <property type="nucleotide sequence ID" value="XM_058476377.1"/>
</dbReference>
<evidence type="ECO:0000313" key="5">
    <source>
        <dbReference type="Proteomes" id="UP001150941"/>
    </source>
</evidence>
<dbReference type="AlphaFoldDB" id="A0A9W9NTF1"/>
<dbReference type="PROSITE" id="PS50003">
    <property type="entry name" value="PH_DOMAIN"/>
    <property type="match status" value="1"/>
</dbReference>
<protein>
    <recommendedName>
        <fullName evidence="3">PH domain-containing protein</fullName>
    </recommendedName>
</protein>
<organism evidence="4 5">
    <name type="scientific">Penicillium chermesinum</name>
    <dbReference type="NCBI Taxonomy" id="63820"/>
    <lineage>
        <taxon>Eukaryota</taxon>
        <taxon>Fungi</taxon>
        <taxon>Dikarya</taxon>
        <taxon>Ascomycota</taxon>
        <taxon>Pezizomycotina</taxon>
        <taxon>Eurotiomycetes</taxon>
        <taxon>Eurotiomycetidae</taxon>
        <taxon>Eurotiales</taxon>
        <taxon>Aspergillaceae</taxon>
        <taxon>Penicillium</taxon>
    </lineage>
</organism>
<feature type="compositionally biased region" description="Low complexity" evidence="2">
    <location>
        <begin position="459"/>
        <end position="484"/>
    </location>
</feature>
<accession>A0A9W9NTF1</accession>
<feature type="compositionally biased region" description="Polar residues" evidence="2">
    <location>
        <begin position="15"/>
        <end position="27"/>
    </location>
</feature>
<evidence type="ECO:0000259" key="3">
    <source>
        <dbReference type="PROSITE" id="PS50003"/>
    </source>
</evidence>
<evidence type="ECO:0000256" key="1">
    <source>
        <dbReference type="ARBA" id="ARBA00022553"/>
    </source>
</evidence>
<dbReference type="Gene3D" id="2.30.29.30">
    <property type="entry name" value="Pleckstrin-homology domain (PH domain)/Phosphotyrosine-binding domain (PTB)"/>
    <property type="match status" value="1"/>
</dbReference>
<gene>
    <name evidence="4" type="ORF">N7468_007081</name>
</gene>
<dbReference type="CDD" id="cd13311">
    <property type="entry name" value="PH_Slm1"/>
    <property type="match status" value="1"/>
</dbReference>
<name>A0A9W9NTF1_9EURO</name>
<feature type="region of interest" description="Disordered" evidence="2">
    <location>
        <begin position="1"/>
        <end position="58"/>
    </location>
</feature>
<dbReference type="EMBL" id="JAPQKS010000005">
    <property type="protein sequence ID" value="KAJ5225856.1"/>
    <property type="molecule type" value="Genomic_DNA"/>
</dbReference>
<dbReference type="InterPro" id="IPR046868">
    <property type="entry name" value="BAR_4"/>
</dbReference>
<dbReference type="PANTHER" id="PTHR31941">
    <property type="entry name" value="CYTOSKELETAL SIGNALING PROTEIN SLM1"/>
    <property type="match status" value="1"/>
</dbReference>
<dbReference type="SMART" id="SM00233">
    <property type="entry name" value="PH"/>
    <property type="match status" value="1"/>
</dbReference>
<keyword evidence="5" id="KW-1185">Reference proteome</keyword>
<dbReference type="OrthoDB" id="2264563at2759"/>
<dbReference type="InterPro" id="IPR011993">
    <property type="entry name" value="PH-like_dom_sf"/>
</dbReference>
<proteinExistence type="predicted"/>
<evidence type="ECO:0000313" key="4">
    <source>
        <dbReference type="EMBL" id="KAJ5225856.1"/>
    </source>
</evidence>
<dbReference type="InterPro" id="IPR001849">
    <property type="entry name" value="PH_domain"/>
</dbReference>
<reference evidence="4" key="1">
    <citation type="submission" date="2022-11" db="EMBL/GenBank/DDBJ databases">
        <authorList>
            <person name="Petersen C."/>
        </authorList>
    </citation>
    <scope>NUCLEOTIDE SEQUENCE</scope>
    <source>
        <strain evidence="4">IBT 19713</strain>
    </source>
</reference>
<feature type="compositionally biased region" description="Acidic residues" evidence="2">
    <location>
        <begin position="30"/>
        <end position="40"/>
    </location>
</feature>
<dbReference type="SUPFAM" id="SSF50729">
    <property type="entry name" value="PH domain-like"/>
    <property type="match status" value="1"/>
</dbReference>
<evidence type="ECO:0000256" key="2">
    <source>
        <dbReference type="SAM" id="MobiDB-lite"/>
    </source>
</evidence>
<reference evidence="4" key="2">
    <citation type="journal article" date="2023" name="IMA Fungus">
        <title>Comparative genomic study of the Penicillium genus elucidates a diverse pangenome and 15 lateral gene transfer events.</title>
        <authorList>
            <person name="Petersen C."/>
            <person name="Sorensen T."/>
            <person name="Nielsen M.R."/>
            <person name="Sondergaard T.E."/>
            <person name="Sorensen J.L."/>
            <person name="Fitzpatrick D.A."/>
            <person name="Frisvad J.C."/>
            <person name="Nielsen K.L."/>
        </authorList>
    </citation>
    <scope>NUCLEOTIDE SEQUENCE</scope>
    <source>
        <strain evidence="4">IBT 19713</strain>
    </source>
</reference>
<dbReference type="Proteomes" id="UP001150941">
    <property type="component" value="Unassembled WGS sequence"/>
</dbReference>
<dbReference type="Gene3D" id="1.20.1270.60">
    <property type="entry name" value="Arfaptin homology (AH) domain/BAR domain"/>
    <property type="match status" value="1"/>
</dbReference>
<dbReference type="GeneID" id="83203680"/>
<dbReference type="Pfam" id="PF20399">
    <property type="entry name" value="PH_20"/>
    <property type="match status" value="1"/>
</dbReference>
<dbReference type="PANTHER" id="PTHR31941:SF1">
    <property type="entry name" value="CYTOSKELETAL SIGNALING PROTEIN SLM1"/>
    <property type="match status" value="1"/>
</dbReference>
<dbReference type="SUPFAM" id="SSF103657">
    <property type="entry name" value="BAR/IMD domain-like"/>
    <property type="match status" value="1"/>
</dbReference>
<feature type="domain" description="PH" evidence="3">
    <location>
        <begin position="325"/>
        <end position="434"/>
    </location>
</feature>
<keyword evidence="1" id="KW-0597">Phosphoprotein</keyword>
<comment type="caution">
    <text evidence="4">The sequence shown here is derived from an EMBL/GenBank/DDBJ whole genome shotgun (WGS) entry which is preliminary data.</text>
</comment>
<feature type="compositionally biased region" description="Polar residues" evidence="2">
    <location>
        <begin position="515"/>
        <end position="527"/>
    </location>
</feature>
<dbReference type="InterPro" id="IPR043453">
    <property type="entry name" value="Slm1_PH"/>
</dbReference>
<sequence length="535" mass="58090">MSNPAGQPDVKLPSRSGTVTSNLTRRTSNSDDEAIPDSDSGEVCYKSPPIGQRSYSSPVPRVERLRAWKHLCGNLEDYVSMHAKVAKSHSKDYEKILKIASEPLKESHHFSTSDGGVASLFEKMRTNSQGIVNMYLETEKSLTGSILPTLTRLHKEIKGKSKELTTGAAKGAKAVEKARGVTQKHIELLGQNATSFDTSIGKIDPTHDPYVLKRGTNHRLNKQVAEENNHRQDILAVQNSFQQFEAYILQTIQTVLDNFFQLMGGQMDRQRAMYGEILATAQRIPPDFEWINFCMNNDTKLVNPDSPPRDFASISYPNQNHRSTQPLIEGALERRSRAMIKGYNNGYYVVTPARYLHEFKDNDDFRRDPTPELSLYLPDCVVGAIDGAKFNVKGKDVSNGKVGNAFHTNTELSFKARSPSDAEKWWSVIKDCTRAGAPAPSSDPTGPSEPGNQPPPTYAAGEQQAAPSAAAAAAPASDATAHPAGGSGNPSAATDVKTPVGEKEVSTPAIPKPTRTASSGSYFTGPSGSAVGEKS</sequence>
<feature type="region of interest" description="Disordered" evidence="2">
    <location>
        <begin position="434"/>
        <end position="535"/>
    </location>
</feature>
<dbReference type="InterPro" id="IPR027267">
    <property type="entry name" value="AH/BAR_dom_sf"/>
</dbReference>
<dbReference type="Pfam" id="PF20400">
    <property type="entry name" value="BAR_4"/>
    <property type="match status" value="1"/>
</dbReference>
<dbReference type="InterPro" id="IPR046869">
    <property type="entry name" value="SLM1/RGC1-like_PH"/>
</dbReference>